<dbReference type="InterPro" id="IPR023393">
    <property type="entry name" value="START-like_dom_sf"/>
</dbReference>
<evidence type="ECO:0000313" key="2">
    <source>
        <dbReference type="EMBL" id="MBC8755724.1"/>
    </source>
</evidence>
<evidence type="ECO:0000256" key="1">
    <source>
        <dbReference type="SAM" id="Phobius"/>
    </source>
</evidence>
<feature type="transmembrane region" description="Helical" evidence="1">
    <location>
        <begin position="95"/>
        <end position="116"/>
    </location>
</feature>
<feature type="transmembrane region" description="Helical" evidence="1">
    <location>
        <begin position="73"/>
        <end position="89"/>
    </location>
</feature>
<evidence type="ECO:0000313" key="3">
    <source>
        <dbReference type="Proteomes" id="UP000619238"/>
    </source>
</evidence>
<dbReference type="SUPFAM" id="SSF55961">
    <property type="entry name" value="Bet v1-like"/>
    <property type="match status" value="1"/>
</dbReference>
<dbReference type="Proteomes" id="UP000619238">
    <property type="component" value="Unassembled WGS sequence"/>
</dbReference>
<comment type="caution">
    <text evidence="2">The sequence shown here is derived from an EMBL/GenBank/DDBJ whole genome shotgun (WGS) entry which is preliminary data.</text>
</comment>
<feature type="transmembrane region" description="Helical" evidence="1">
    <location>
        <begin position="12"/>
        <end position="32"/>
    </location>
</feature>
<name>A0ABR7QAZ8_9FLAO</name>
<keyword evidence="1" id="KW-1133">Transmembrane helix</keyword>
<keyword evidence="1" id="KW-0812">Transmembrane</keyword>
<gene>
    <name evidence="2" type="ORF">H2O64_13695</name>
</gene>
<organism evidence="2 3">
    <name type="scientific">Kordia aestuariivivens</name>
    <dbReference type="NCBI Taxonomy" id="2759037"/>
    <lineage>
        <taxon>Bacteria</taxon>
        <taxon>Pseudomonadati</taxon>
        <taxon>Bacteroidota</taxon>
        <taxon>Flavobacteriia</taxon>
        <taxon>Flavobacteriales</taxon>
        <taxon>Flavobacteriaceae</taxon>
        <taxon>Kordia</taxon>
    </lineage>
</organism>
<dbReference type="EMBL" id="JACGWS010000008">
    <property type="protein sequence ID" value="MBC8755724.1"/>
    <property type="molecule type" value="Genomic_DNA"/>
</dbReference>
<proteinExistence type="predicted"/>
<accession>A0ABR7QAZ8</accession>
<feature type="transmembrane region" description="Helical" evidence="1">
    <location>
        <begin position="38"/>
        <end position="61"/>
    </location>
</feature>
<dbReference type="Gene3D" id="3.30.530.20">
    <property type="match status" value="1"/>
</dbReference>
<sequence>MISILKKNKSLNFVIACIVTAALSTLFIYLGVNTFEDYGWTVFAIIPFFSGFTTTLLISYYEPITFANAFKSSLLVFFACCACLLLFAIEGIICILMAAPIAIPFVIIGAFVGYQIQHKKSSGVKMMILYVLVVPSLLAFENHTDYEPTIFPITSSIEIDAPIEEVWKQVIEFPQMEEPTEFLFKTGIAYPINAKIEGKGVGAIRYCNFSTGSFVEPITAWNEPNLLAFSVEKQPIPMKEISMYEINPAHLHEYFVSKKGQFKLTKLANGKTLVEGTTWYYNKIKPETYWKIWSTYIIHKIHDRVLNHIKTTCENKSNPLKIQS</sequence>
<reference evidence="2 3" key="1">
    <citation type="submission" date="2020-07" db="EMBL/GenBank/DDBJ databases">
        <title>Description of Kordia aestuariivivens sp. nov., isolated from a tidal flat.</title>
        <authorList>
            <person name="Park S."/>
            <person name="Yoon J.-H."/>
        </authorList>
    </citation>
    <scope>NUCLEOTIDE SEQUENCE [LARGE SCALE GENOMIC DNA]</scope>
    <source>
        <strain evidence="2 3">YSTF-M3</strain>
    </source>
</reference>
<dbReference type="RefSeq" id="WP_187562773.1">
    <property type="nucleotide sequence ID" value="NZ_JACGWS010000008.1"/>
</dbReference>
<keyword evidence="1" id="KW-0472">Membrane</keyword>
<keyword evidence="3" id="KW-1185">Reference proteome</keyword>
<feature type="transmembrane region" description="Helical" evidence="1">
    <location>
        <begin position="123"/>
        <end position="140"/>
    </location>
</feature>
<protein>
    <recommendedName>
        <fullName evidence="4">SRPBCC family protein</fullName>
    </recommendedName>
</protein>
<evidence type="ECO:0008006" key="4">
    <source>
        <dbReference type="Google" id="ProtNLM"/>
    </source>
</evidence>